<reference evidence="5" key="1">
    <citation type="submission" date="2024-10" db="EMBL/GenBank/DDBJ databases">
        <authorList>
            <person name="Ryan C."/>
        </authorList>
    </citation>
    <scope>NUCLEOTIDE SEQUENCE [LARGE SCALE GENOMIC DNA]</scope>
</reference>
<evidence type="ECO:0000313" key="6">
    <source>
        <dbReference type="Proteomes" id="UP001497457"/>
    </source>
</evidence>
<evidence type="ECO:0000256" key="1">
    <source>
        <dbReference type="SAM" id="Coils"/>
    </source>
</evidence>
<feature type="coiled-coil region" evidence="1">
    <location>
        <begin position="441"/>
        <end position="468"/>
    </location>
</feature>
<dbReference type="PANTHER" id="PTHR33144:SF53">
    <property type="entry name" value="TRANSPOSASE TNP1_EN_SPM-LIKE DOMAIN-CONTAINING PROTEIN"/>
    <property type="match status" value="1"/>
</dbReference>
<name>A0ABC8YDE1_9POAL</name>
<accession>A0ABC8YDE1</accession>
<gene>
    <name evidence="5" type="ORF">URODEC1_LOCUS32319</name>
</gene>
<evidence type="ECO:0008006" key="7">
    <source>
        <dbReference type="Google" id="ProtNLM"/>
    </source>
</evidence>
<dbReference type="Pfam" id="PF03004">
    <property type="entry name" value="Transposase_24"/>
    <property type="match status" value="1"/>
</dbReference>
<keyword evidence="6" id="KW-1185">Reference proteome</keyword>
<proteinExistence type="predicted"/>
<feature type="domain" description="Transposase Tnp1/En/Spm-like" evidence="3">
    <location>
        <begin position="631"/>
        <end position="695"/>
    </location>
</feature>
<feature type="region of interest" description="Disordered" evidence="2">
    <location>
        <begin position="549"/>
        <end position="582"/>
    </location>
</feature>
<dbReference type="InterPro" id="IPR004252">
    <property type="entry name" value="Probable_transposase_24"/>
</dbReference>
<feature type="compositionally biased region" description="Basic and acidic residues" evidence="2">
    <location>
        <begin position="568"/>
        <end position="582"/>
    </location>
</feature>
<dbReference type="InterPro" id="IPR004264">
    <property type="entry name" value="Transposase_23"/>
</dbReference>
<feature type="compositionally biased region" description="Polar residues" evidence="2">
    <location>
        <begin position="557"/>
        <end position="567"/>
    </location>
</feature>
<dbReference type="Proteomes" id="UP001497457">
    <property type="component" value="Chromosome 16b"/>
</dbReference>
<dbReference type="PANTHER" id="PTHR33144">
    <property type="entry name" value="OS10G0409366 PROTEIN-RELATED"/>
    <property type="match status" value="1"/>
</dbReference>
<feature type="domain" description="PB1-like" evidence="4">
    <location>
        <begin position="17"/>
        <end position="80"/>
    </location>
</feature>
<organism evidence="5 6">
    <name type="scientific">Urochloa decumbens</name>
    <dbReference type="NCBI Taxonomy" id="240449"/>
    <lineage>
        <taxon>Eukaryota</taxon>
        <taxon>Viridiplantae</taxon>
        <taxon>Streptophyta</taxon>
        <taxon>Embryophyta</taxon>
        <taxon>Tracheophyta</taxon>
        <taxon>Spermatophyta</taxon>
        <taxon>Magnoliopsida</taxon>
        <taxon>Liliopsida</taxon>
        <taxon>Poales</taxon>
        <taxon>Poaceae</taxon>
        <taxon>PACMAD clade</taxon>
        <taxon>Panicoideae</taxon>
        <taxon>Panicodae</taxon>
        <taxon>Paniceae</taxon>
        <taxon>Melinidinae</taxon>
        <taxon>Urochloa</taxon>
    </lineage>
</organism>
<evidence type="ECO:0000259" key="3">
    <source>
        <dbReference type="Pfam" id="PF03017"/>
    </source>
</evidence>
<feature type="region of interest" description="Disordered" evidence="2">
    <location>
        <begin position="95"/>
        <end position="119"/>
    </location>
</feature>
<dbReference type="Pfam" id="PF03017">
    <property type="entry name" value="Transposase_23"/>
    <property type="match status" value="1"/>
</dbReference>
<dbReference type="InterPro" id="IPR058594">
    <property type="entry name" value="PB1-like_dom_pln"/>
</dbReference>
<dbReference type="EMBL" id="OZ075126">
    <property type="protein sequence ID" value="CAL4940127.1"/>
    <property type="molecule type" value="Genomic_DNA"/>
</dbReference>
<dbReference type="AlphaFoldDB" id="A0ABC8YDE1"/>
<sequence length="714" mass="81107">MAEDIWTIHLECEWAAPGQKHVTREMDKDEICFLNLIEFVEEYGYTSIDYLYYKRTDGLVPIQLDNDVTEMLKEHDIEKEVSLFMTKRRIATMVPSKPNKAPAKSAPKNTKGEKGTKKKSHLNIIQTEAHYANDIEQQQDDDIQGTPGGCQELGKRKGTVLTHVWNLQAGKRIVVKCNQLGQPIGKEGGLLGQFLGTIARNGGYCPVDIKDWRKVKKDNAETMLQLIQTKFLYPRSCEKWILKSIGRDWRKYKSTLKKKLFNRKKKRSSLYRLCPDDVDQDQWNNIIKYWKSRDGKARSEKNKTAREMRKSTHSAGAKSYARWFEDLRQADPAKRQPHRAEVYLATHRNRVQGTNDAAVQLENLIVKQPELAQSSDGRVAWEGDALHQVLGEEKPGSVHGMGLLPIPNQVYGRTTRHFKDINLTTVEGSSSDLEAHMLEEIRQLKEHARNQDKIIDELKNKQRHEENEEPAMANLVSTDHGKFQKHVAHSKRKRVQCAVPNRGHAFGKERDELNKHTCDTEYSDNDDDIFLSNEKCLDDPCQADPNYKELSQEAAEPTSSECSINQSKQKEFQVHKRNSSDGLKKRKVIKNQQGVLQETAAMTQQNVTRDNAANLKGSKYMQPSIKVSSTVVLKSSNHRNKAIVAYATFLSSSPKANVGGVEIGKQFYKVRINHPTVQDEPLVRPIPGCKTIGDAHAKGLPIAWPSICVEMING</sequence>
<evidence type="ECO:0000259" key="4">
    <source>
        <dbReference type="Pfam" id="PF26130"/>
    </source>
</evidence>
<keyword evidence="1" id="KW-0175">Coiled coil</keyword>
<protein>
    <recommendedName>
        <fullName evidence="7">Transposase Tnp1/En/Spm-like domain-containing protein</fullName>
    </recommendedName>
</protein>
<dbReference type="Pfam" id="PF26130">
    <property type="entry name" value="PB1-like"/>
    <property type="match status" value="1"/>
</dbReference>
<evidence type="ECO:0000313" key="5">
    <source>
        <dbReference type="EMBL" id="CAL4940127.1"/>
    </source>
</evidence>
<feature type="compositionally biased region" description="Low complexity" evidence="2">
    <location>
        <begin position="95"/>
        <end position="109"/>
    </location>
</feature>
<evidence type="ECO:0000256" key="2">
    <source>
        <dbReference type="SAM" id="MobiDB-lite"/>
    </source>
</evidence>